<dbReference type="GO" id="GO:0003941">
    <property type="term" value="F:L-serine ammonia-lyase activity"/>
    <property type="evidence" value="ECO:0007669"/>
    <property type="project" value="TreeGrafter"/>
</dbReference>
<gene>
    <name evidence="5" type="ORF">AVDCRST_MAG87-2095</name>
</gene>
<dbReference type="PANTHER" id="PTHR48078:SF6">
    <property type="entry name" value="L-THREONINE DEHYDRATASE CATABOLIC TDCB"/>
    <property type="match status" value="1"/>
</dbReference>
<dbReference type="InterPro" id="IPR001926">
    <property type="entry name" value="TrpB-like_PALP"/>
</dbReference>
<dbReference type="InterPro" id="IPR050147">
    <property type="entry name" value="Ser/Thr_Dehydratase"/>
</dbReference>
<dbReference type="GO" id="GO:0006567">
    <property type="term" value="P:L-threonine catabolic process"/>
    <property type="evidence" value="ECO:0007669"/>
    <property type="project" value="TreeGrafter"/>
</dbReference>
<dbReference type="GO" id="GO:0004794">
    <property type="term" value="F:threonine deaminase activity"/>
    <property type="evidence" value="ECO:0007669"/>
    <property type="project" value="UniProtKB-EC"/>
</dbReference>
<dbReference type="GO" id="GO:0009097">
    <property type="term" value="P:isoleucine biosynthetic process"/>
    <property type="evidence" value="ECO:0007669"/>
    <property type="project" value="TreeGrafter"/>
</dbReference>
<dbReference type="PANTHER" id="PTHR48078">
    <property type="entry name" value="THREONINE DEHYDRATASE, MITOCHONDRIAL-RELATED"/>
    <property type="match status" value="1"/>
</dbReference>
<organism evidence="5">
    <name type="scientific">uncultured Thermomicrobiales bacterium</name>
    <dbReference type="NCBI Taxonomy" id="1645740"/>
    <lineage>
        <taxon>Bacteria</taxon>
        <taxon>Pseudomonadati</taxon>
        <taxon>Thermomicrobiota</taxon>
        <taxon>Thermomicrobia</taxon>
        <taxon>Thermomicrobiales</taxon>
        <taxon>environmental samples</taxon>
    </lineage>
</organism>
<dbReference type="Pfam" id="PF00291">
    <property type="entry name" value="PALP"/>
    <property type="match status" value="1"/>
</dbReference>
<evidence type="ECO:0000256" key="3">
    <source>
        <dbReference type="ARBA" id="ARBA00023239"/>
    </source>
</evidence>
<reference evidence="5" key="1">
    <citation type="submission" date="2020-02" db="EMBL/GenBank/DDBJ databases">
        <authorList>
            <person name="Meier V. D."/>
        </authorList>
    </citation>
    <scope>NUCLEOTIDE SEQUENCE</scope>
    <source>
        <strain evidence="5">AVDCRST_MAG87</strain>
    </source>
</reference>
<evidence type="ECO:0000256" key="1">
    <source>
        <dbReference type="ARBA" id="ARBA00001933"/>
    </source>
</evidence>
<keyword evidence="3 5" id="KW-0456">Lyase</keyword>
<dbReference type="EMBL" id="CADCWJ010000474">
    <property type="protein sequence ID" value="CAA9567660.1"/>
    <property type="molecule type" value="Genomic_DNA"/>
</dbReference>
<dbReference type="Gene3D" id="3.40.50.1100">
    <property type="match status" value="2"/>
</dbReference>
<evidence type="ECO:0000259" key="4">
    <source>
        <dbReference type="Pfam" id="PF00291"/>
    </source>
</evidence>
<dbReference type="GO" id="GO:0006565">
    <property type="term" value="P:L-serine catabolic process"/>
    <property type="evidence" value="ECO:0007669"/>
    <property type="project" value="TreeGrafter"/>
</dbReference>
<dbReference type="AlphaFoldDB" id="A0A6J4V2I5"/>
<keyword evidence="2" id="KW-0663">Pyridoxal phosphate</keyword>
<proteinExistence type="predicted"/>
<evidence type="ECO:0000313" key="5">
    <source>
        <dbReference type="EMBL" id="CAA9567660.1"/>
    </source>
</evidence>
<name>A0A6J4V2I5_9BACT</name>
<feature type="domain" description="Tryptophan synthase beta chain-like PALP" evidence="4">
    <location>
        <begin position="26"/>
        <end position="313"/>
    </location>
</feature>
<protein>
    <submittedName>
        <fullName evidence="5">Threonine dehydratase</fullName>
        <ecNumber evidence="5">4.3.1.19</ecNumber>
    </submittedName>
</protein>
<evidence type="ECO:0000256" key="2">
    <source>
        <dbReference type="ARBA" id="ARBA00022898"/>
    </source>
</evidence>
<accession>A0A6J4V2I5</accession>
<sequence>MPAAIRAVPLPVAPDFERAREIIGEHLPPTPLITSSVAGSEVLLKLETFQPTGSFKVRGAIAAMSALPPGSRVVTASAGNHALGIAWASVRLGVPTTVVIAETASPAKRSALEALPVELIVHGPDYDGAEAYGLLLAADPERRATYVSPYNDPHVIAGHATILDEILAQRASDRPLTVIVPGGGGGLLAGVALRAATLATPHRPIAIYGVESAQSTGLSTSVRAGTWTAVEIGRTVADGLAGNLEPGSITVELLKGRVAGFVTVSDEQIGDTIRTLAQGHGLVAEGGGAASLAAIRSGAIPDVEGDLVAIVSGRNIALPVLAAILSGQTANS</sequence>
<dbReference type="SUPFAM" id="SSF53686">
    <property type="entry name" value="Tryptophan synthase beta subunit-like PLP-dependent enzymes"/>
    <property type="match status" value="1"/>
</dbReference>
<comment type="cofactor">
    <cofactor evidence="1">
        <name>pyridoxal 5'-phosphate</name>
        <dbReference type="ChEBI" id="CHEBI:597326"/>
    </cofactor>
</comment>
<dbReference type="EC" id="4.3.1.19" evidence="5"/>
<dbReference type="InterPro" id="IPR036052">
    <property type="entry name" value="TrpB-like_PALP_sf"/>
</dbReference>